<keyword evidence="8" id="KW-0449">Lipoprotein</keyword>
<dbReference type="GO" id="GO:0014069">
    <property type="term" value="C:postsynaptic density"/>
    <property type="evidence" value="ECO:0007669"/>
    <property type="project" value="TreeGrafter"/>
</dbReference>
<proteinExistence type="predicted"/>
<dbReference type="AlphaFoldDB" id="A0A6G0SXZ0"/>
<evidence type="ECO:0000256" key="12">
    <source>
        <dbReference type="ARBA" id="ARBA00034102"/>
    </source>
</evidence>
<evidence type="ECO:0000256" key="3">
    <source>
        <dbReference type="ARBA" id="ARBA00017975"/>
    </source>
</evidence>
<dbReference type="SUPFAM" id="SSF50156">
    <property type="entry name" value="PDZ domain-like"/>
    <property type="match status" value="1"/>
</dbReference>
<evidence type="ECO:0000256" key="13">
    <source>
        <dbReference type="ARBA" id="ARBA00093501"/>
    </source>
</evidence>
<dbReference type="Gene3D" id="2.30.42.10">
    <property type="match status" value="1"/>
</dbReference>
<dbReference type="PROSITE" id="PS50106">
    <property type="entry name" value="PDZ"/>
    <property type="match status" value="1"/>
</dbReference>
<feature type="domain" description="PDZ" evidence="14">
    <location>
        <begin position="34"/>
        <end position="118"/>
    </location>
</feature>
<evidence type="ECO:0000256" key="11">
    <source>
        <dbReference type="ARBA" id="ARBA00033721"/>
    </source>
</evidence>
<evidence type="ECO:0000256" key="1">
    <source>
        <dbReference type="ARBA" id="ARBA00004556"/>
    </source>
</evidence>
<dbReference type="GO" id="GO:0005080">
    <property type="term" value="F:protein kinase C binding"/>
    <property type="evidence" value="ECO:0007669"/>
    <property type="project" value="TreeGrafter"/>
</dbReference>
<dbReference type="InterPro" id="IPR030798">
    <property type="entry name" value="Arfaptin_fam"/>
</dbReference>
<evidence type="ECO:0000256" key="8">
    <source>
        <dbReference type="ARBA" id="ARBA00023288"/>
    </source>
</evidence>
<dbReference type="GO" id="GO:0008021">
    <property type="term" value="C:synaptic vesicle"/>
    <property type="evidence" value="ECO:0007669"/>
    <property type="project" value="TreeGrafter"/>
</dbReference>
<evidence type="ECO:0000259" key="15">
    <source>
        <dbReference type="PROSITE" id="PS50870"/>
    </source>
</evidence>
<evidence type="ECO:0000256" key="4">
    <source>
        <dbReference type="ARBA" id="ARBA00022599"/>
    </source>
</evidence>
<keyword evidence="6" id="KW-0564">Palmitate</keyword>
<dbReference type="GO" id="GO:0034315">
    <property type="term" value="P:regulation of Arp2/3 complex-mediated actin nucleation"/>
    <property type="evidence" value="ECO:0007669"/>
    <property type="project" value="TreeGrafter"/>
</dbReference>
<dbReference type="PANTHER" id="PTHR12141">
    <property type="entry name" value="ARFAPTIN-RELATED"/>
    <property type="match status" value="1"/>
</dbReference>
<dbReference type="InterPro" id="IPR036034">
    <property type="entry name" value="PDZ_sf"/>
</dbReference>
<evidence type="ECO:0000256" key="6">
    <source>
        <dbReference type="ARBA" id="ARBA00023139"/>
    </source>
</evidence>
<keyword evidence="7" id="KW-0009">Actin-binding</keyword>
<dbReference type="SUPFAM" id="SSF103657">
    <property type="entry name" value="BAR/IMD domain-like"/>
    <property type="match status" value="1"/>
</dbReference>
<dbReference type="FunFam" id="2.30.42.10:FF:000073">
    <property type="entry name" value="Interacting with PRKCA"/>
    <property type="match status" value="1"/>
</dbReference>
<dbReference type="GO" id="GO:0019904">
    <property type="term" value="F:protein domain specific binding"/>
    <property type="evidence" value="ECO:0007669"/>
    <property type="project" value="InterPro"/>
</dbReference>
<evidence type="ECO:0000256" key="7">
    <source>
        <dbReference type="ARBA" id="ARBA00023203"/>
    </source>
</evidence>
<dbReference type="InterPro" id="IPR027267">
    <property type="entry name" value="AH/BAR_dom_sf"/>
</dbReference>
<evidence type="ECO:0000256" key="9">
    <source>
        <dbReference type="ARBA" id="ARBA00031097"/>
    </source>
</evidence>
<dbReference type="Gene3D" id="1.20.1270.60">
    <property type="entry name" value="Arfaptin homology (AH) domain/BAR domain"/>
    <property type="match status" value="1"/>
</dbReference>
<dbReference type="Pfam" id="PF06456">
    <property type="entry name" value="Arfaptin"/>
    <property type="match status" value="1"/>
</dbReference>
<dbReference type="GO" id="GO:0032588">
    <property type="term" value="C:trans-Golgi network membrane"/>
    <property type="evidence" value="ECO:0007669"/>
    <property type="project" value="TreeGrafter"/>
</dbReference>
<dbReference type="EMBL" id="VYZN01000639">
    <property type="protein sequence ID" value="KAE9522824.1"/>
    <property type="molecule type" value="Genomic_DNA"/>
</dbReference>
<dbReference type="SMART" id="SM01015">
    <property type="entry name" value="Arfaptin"/>
    <property type="match status" value="1"/>
</dbReference>
<comment type="caution">
    <text evidence="16">The sequence shown here is derived from an EMBL/GenBank/DDBJ whole genome shotgun (WGS) entry which is preliminary data.</text>
</comment>
<dbReference type="GO" id="GO:0006886">
    <property type="term" value="P:intracellular protein transport"/>
    <property type="evidence" value="ECO:0007669"/>
    <property type="project" value="TreeGrafter"/>
</dbReference>
<gene>
    <name evidence="16" type="ORF">AGLY_016786</name>
</gene>
<dbReference type="Pfam" id="PF00595">
    <property type="entry name" value="PDZ"/>
    <property type="match status" value="1"/>
</dbReference>
<keyword evidence="5" id="KW-0106">Calcium</keyword>
<dbReference type="GO" id="GO:0005543">
    <property type="term" value="F:phospholipid binding"/>
    <property type="evidence" value="ECO:0007669"/>
    <property type="project" value="TreeGrafter"/>
</dbReference>
<evidence type="ECO:0000256" key="10">
    <source>
        <dbReference type="ARBA" id="ARBA00032804"/>
    </source>
</evidence>
<keyword evidence="4" id="KW-0770">Synapse</keyword>
<comment type="subcellular location">
    <subcellularLocation>
        <location evidence="1">Cytoplasm</location>
        <location evidence="1">Perinuclear region</location>
    </subcellularLocation>
    <subcellularLocation>
        <location evidence="2">Membrane</location>
        <topology evidence="2">Lipid-anchor</topology>
    </subcellularLocation>
    <subcellularLocation>
        <location evidence="12">Synapse</location>
        <location evidence="12">Synaptosome</location>
    </subcellularLocation>
</comment>
<dbReference type="GO" id="GO:0003779">
    <property type="term" value="F:actin binding"/>
    <property type="evidence" value="ECO:0007669"/>
    <property type="project" value="UniProtKB-KW"/>
</dbReference>
<dbReference type="OrthoDB" id="5917245at2759"/>
<dbReference type="InterPro" id="IPR010504">
    <property type="entry name" value="AH_dom"/>
</dbReference>
<dbReference type="PANTHER" id="PTHR12141:SF1">
    <property type="entry name" value="PRKCA-BINDING PROTEIN"/>
    <property type="match status" value="1"/>
</dbReference>
<dbReference type="GO" id="GO:0043113">
    <property type="term" value="P:receptor clustering"/>
    <property type="evidence" value="ECO:0007669"/>
    <property type="project" value="TreeGrafter"/>
</dbReference>
<feature type="domain" description="AH" evidence="15">
    <location>
        <begin position="157"/>
        <end position="354"/>
    </location>
</feature>
<dbReference type="SMART" id="SM00228">
    <property type="entry name" value="PDZ"/>
    <property type="match status" value="1"/>
</dbReference>
<dbReference type="GO" id="GO:0043005">
    <property type="term" value="C:neuron projection"/>
    <property type="evidence" value="ECO:0007669"/>
    <property type="project" value="UniProtKB-KW"/>
</dbReference>
<evidence type="ECO:0000259" key="14">
    <source>
        <dbReference type="PROSITE" id="PS50106"/>
    </source>
</evidence>
<comment type="subunit">
    <text evidence="13">Monomer and homodimer. Interacts with CXADR. Interacts presynaptically with the glutamate receptors GRIA2, GRIA3, GRIK3, isoform 3 of GRIA4, isoform A of GRM4, GRM7 and GRM8; with NAPA and NAPB; and with BTG2. The interaction with NAPA and NAPB disrupts the interaction with GRIA2, conducting to the internalization of GRIA2. Interacts with PRKCA; with the amine transporters SLC6A2 and SLC6A3; with the channels ASIC1 and ASIC2; with the GTP-binding proteins ARF1 and ARF3; with the ephrin receptor tyrosine kinases EPHA7, EPHB1 and EPHB2; with ERBB2 and through its PDZ domain with the C-terminal tail of PRLHR. Interacts with UNC5A. Interacts (via AH domain) with NCS1/FREQ; in a calcium-dependent manner. Interacts with F-actin and associates with the ARP2/3 complex. Interacts (via PDZ domain) with ARF1 (activated); the interaction blocks Arp2/3 complex inhibition. Interacts with SORCS3.</text>
</comment>
<keyword evidence="4" id="KW-0771">Synaptosome</keyword>
<evidence type="ECO:0000313" key="16">
    <source>
        <dbReference type="EMBL" id="KAE9522824.1"/>
    </source>
</evidence>
<organism evidence="16 17">
    <name type="scientific">Aphis glycines</name>
    <name type="common">Soybean aphid</name>
    <dbReference type="NCBI Taxonomy" id="307491"/>
    <lineage>
        <taxon>Eukaryota</taxon>
        <taxon>Metazoa</taxon>
        <taxon>Ecdysozoa</taxon>
        <taxon>Arthropoda</taxon>
        <taxon>Hexapoda</taxon>
        <taxon>Insecta</taxon>
        <taxon>Pterygota</taxon>
        <taxon>Neoptera</taxon>
        <taxon>Paraneoptera</taxon>
        <taxon>Hemiptera</taxon>
        <taxon>Sternorrhyncha</taxon>
        <taxon>Aphidomorpha</taxon>
        <taxon>Aphidoidea</taxon>
        <taxon>Aphididae</taxon>
        <taxon>Aphidini</taxon>
        <taxon>Aphis</taxon>
        <taxon>Aphis</taxon>
    </lineage>
</organism>
<comment type="function">
    <text evidence="11">Probable adapter protein that bind to and organize the subcellular localization of a variety of membrane proteins containing some PDZ recognition sequence. Involved in the clustering of various receptors, possibly by acting at the receptor internalization level. Plays a role in synaptic plasticity by regulating the trafficking and internalization of AMPA receptors. May be regulated upon PRKCA activation. May regulate ASIC1/ASIC3 channel. Regulates actin polymerization by inhibiting the actin-nucleating activity of the Arp2/3 complex; the function is competitive with nucleation promoting factors and is linked to neuronal morphology regulation and AMPA receptor (AMPAR) endocytosis. Via interaction with the Arp2/3 complex involved in regulation of synaptic plasicity of excitatory synapses and required for spine shrinkage during long-term depression (LTD). Involved in regulation of astrocyte morphology, antagonistic to Arp2/3 complex activator WASL/N-WASP function.</text>
</comment>
<evidence type="ECO:0000256" key="2">
    <source>
        <dbReference type="ARBA" id="ARBA00004635"/>
    </source>
</evidence>
<dbReference type="GO" id="GO:0002092">
    <property type="term" value="P:positive regulation of receptor internalization"/>
    <property type="evidence" value="ECO:0007669"/>
    <property type="project" value="TreeGrafter"/>
</dbReference>
<reference evidence="16 17" key="1">
    <citation type="submission" date="2019-08" db="EMBL/GenBank/DDBJ databases">
        <title>The genome of the soybean aphid Biotype 1, its phylome, world population structure and adaptation to the North American continent.</title>
        <authorList>
            <person name="Giordano R."/>
            <person name="Donthu R.K."/>
            <person name="Hernandez A.G."/>
            <person name="Wright C.L."/>
            <person name="Zimin A.V."/>
        </authorList>
    </citation>
    <scope>NUCLEOTIDE SEQUENCE [LARGE SCALE GENOMIC DNA]</scope>
    <source>
        <tissue evidence="16">Whole aphids</tissue>
    </source>
</reference>
<evidence type="ECO:0000256" key="5">
    <source>
        <dbReference type="ARBA" id="ARBA00022837"/>
    </source>
</evidence>
<dbReference type="GO" id="GO:0005886">
    <property type="term" value="C:plasma membrane"/>
    <property type="evidence" value="ECO:0007669"/>
    <property type="project" value="GOC"/>
</dbReference>
<sequence length="417" mass="47772">MYECDFMMTVDSIQDQCDNFPIEDKLGMKVTSGVVTINKDPKTNRIGITIGGGPPHCPCIYITQILEYSPTALNGALESGDELLAINDERISGRDKMQVAQMIQSSADQVTLKYNKLEADIEQGKTMDILVKKIKHRIVEGISATTADYLGMSRVILVNDSLVKRLQELNNLEETYRCLVDHTECVLGAFYALTQCYKEFGDSFSEIGVREPQPRASMSLMRFGEYHRRMERQGQTLIDVLKLASKSFSTYLKIAIPDTKQTIRKCADVKFEYLSYCLKIEELDDEETSLDYPIRRILTGNYEYRLLLRCQQSARKRFIAIREDVLTKIELLESKHVHDIVDQFQLIASQIANYNNEISWMILGGDNDTNEPPLFPIEMDLKCTAFEYDSVQPEVNLDDLNNVKKYFYVVFKLTNLL</sequence>
<dbReference type="GO" id="GO:0097062">
    <property type="term" value="P:dendritic spine maintenance"/>
    <property type="evidence" value="ECO:0007669"/>
    <property type="project" value="TreeGrafter"/>
</dbReference>
<evidence type="ECO:0000313" key="17">
    <source>
        <dbReference type="Proteomes" id="UP000475862"/>
    </source>
</evidence>
<dbReference type="Proteomes" id="UP000475862">
    <property type="component" value="Unassembled WGS sequence"/>
</dbReference>
<dbReference type="PROSITE" id="PS50870">
    <property type="entry name" value="AH"/>
    <property type="match status" value="1"/>
</dbReference>
<name>A0A6G0SXZ0_APHGL</name>
<dbReference type="InterPro" id="IPR001478">
    <property type="entry name" value="PDZ"/>
</dbReference>
<protein>
    <recommendedName>
        <fullName evidence="3">PRKCA-binding protein</fullName>
    </recommendedName>
    <alternativeName>
        <fullName evidence="10">Protein interacting with C kinase 1</fullName>
    </alternativeName>
    <alternativeName>
        <fullName evidence="9">Protein kinase C-alpha-binding protein</fullName>
    </alternativeName>
</protein>
<keyword evidence="17" id="KW-1185">Reference proteome</keyword>
<dbReference type="GO" id="GO:0048471">
    <property type="term" value="C:perinuclear region of cytoplasm"/>
    <property type="evidence" value="ECO:0007669"/>
    <property type="project" value="UniProtKB-SubCell"/>
</dbReference>
<dbReference type="GO" id="GO:0098842">
    <property type="term" value="C:postsynaptic early endosome"/>
    <property type="evidence" value="ECO:0007669"/>
    <property type="project" value="TreeGrafter"/>
</dbReference>
<accession>A0A6G0SXZ0</accession>